<gene>
    <name evidence="3" type="ORF">GIB67_020251</name>
</gene>
<dbReference type="InterPro" id="IPR007612">
    <property type="entry name" value="LOR"/>
</dbReference>
<keyword evidence="2" id="KW-0472">Membrane</keyword>
<dbReference type="PANTHER" id="PTHR31087">
    <property type="match status" value="1"/>
</dbReference>
<comment type="similarity">
    <text evidence="1">Belongs to the LOR family.</text>
</comment>
<feature type="transmembrane region" description="Helical" evidence="2">
    <location>
        <begin position="173"/>
        <end position="191"/>
    </location>
</feature>
<evidence type="ECO:0000256" key="2">
    <source>
        <dbReference type="SAM" id="Phobius"/>
    </source>
</evidence>
<keyword evidence="2" id="KW-0812">Transmembrane</keyword>
<sequence>MNTTIELNNESPVISEIPVDLIITKKCLNGNKHRDLTFSDASDNLIFRVDGQSLKSIASRNNSGIVLLDAGDHPLITICSNNYGGWQGFKGDSAKEEENIIFRVEKTIESTWKRELEVNMGESKSCLKIRGSPFQRNCTVYENNSIVAQTSKLYKLGKIIVGRRKFRLTIFPGRIEHLLIIALNVIFFYGYN</sequence>
<dbReference type="AlphaFoldDB" id="A0A7J7P3P4"/>
<accession>A0A7J7P3P4</accession>
<evidence type="ECO:0000313" key="4">
    <source>
        <dbReference type="Proteomes" id="UP000541444"/>
    </source>
</evidence>
<dbReference type="Gene3D" id="2.40.160.200">
    <property type="entry name" value="LURP1-related"/>
    <property type="match status" value="1"/>
</dbReference>
<dbReference type="PANTHER" id="PTHR31087:SF85">
    <property type="entry name" value="PROTEIN LURP-ONE-RELATED 7"/>
    <property type="match status" value="1"/>
</dbReference>
<dbReference type="InterPro" id="IPR025659">
    <property type="entry name" value="Tubby-like_C"/>
</dbReference>
<organism evidence="3 4">
    <name type="scientific">Kingdonia uniflora</name>
    <dbReference type="NCBI Taxonomy" id="39325"/>
    <lineage>
        <taxon>Eukaryota</taxon>
        <taxon>Viridiplantae</taxon>
        <taxon>Streptophyta</taxon>
        <taxon>Embryophyta</taxon>
        <taxon>Tracheophyta</taxon>
        <taxon>Spermatophyta</taxon>
        <taxon>Magnoliopsida</taxon>
        <taxon>Ranunculales</taxon>
        <taxon>Circaeasteraceae</taxon>
        <taxon>Kingdonia</taxon>
    </lineage>
</organism>
<proteinExistence type="inferred from homology"/>
<name>A0A7J7P3P4_9MAGN</name>
<dbReference type="Pfam" id="PF04525">
    <property type="entry name" value="LOR"/>
    <property type="match status" value="1"/>
</dbReference>
<protein>
    <submittedName>
        <fullName evidence="3">Uncharacterized protein</fullName>
    </submittedName>
</protein>
<reference evidence="3 4" key="1">
    <citation type="journal article" date="2020" name="IScience">
        <title>Genome Sequencing of the Endangered Kingdonia uniflora (Circaeasteraceae, Ranunculales) Reveals Potential Mechanisms of Evolutionary Specialization.</title>
        <authorList>
            <person name="Sun Y."/>
            <person name="Deng T."/>
            <person name="Zhang A."/>
            <person name="Moore M.J."/>
            <person name="Landis J.B."/>
            <person name="Lin N."/>
            <person name="Zhang H."/>
            <person name="Zhang X."/>
            <person name="Huang J."/>
            <person name="Zhang X."/>
            <person name="Sun H."/>
            <person name="Wang H."/>
        </authorList>
    </citation>
    <scope>NUCLEOTIDE SEQUENCE [LARGE SCALE GENOMIC DNA]</scope>
    <source>
        <strain evidence="3">TB1705</strain>
        <tissue evidence="3">Leaf</tissue>
    </source>
</reference>
<dbReference type="InterPro" id="IPR038595">
    <property type="entry name" value="LOR_sf"/>
</dbReference>
<dbReference type="EMBL" id="JACGCM010000304">
    <property type="protein sequence ID" value="KAF6174069.1"/>
    <property type="molecule type" value="Genomic_DNA"/>
</dbReference>
<evidence type="ECO:0000313" key="3">
    <source>
        <dbReference type="EMBL" id="KAF6174069.1"/>
    </source>
</evidence>
<dbReference type="OrthoDB" id="770293at2759"/>
<keyword evidence="2" id="KW-1133">Transmembrane helix</keyword>
<dbReference type="SUPFAM" id="SSF54518">
    <property type="entry name" value="Tubby C-terminal domain-like"/>
    <property type="match status" value="1"/>
</dbReference>
<evidence type="ECO:0000256" key="1">
    <source>
        <dbReference type="ARBA" id="ARBA00005437"/>
    </source>
</evidence>
<comment type="caution">
    <text evidence="3">The sequence shown here is derived from an EMBL/GenBank/DDBJ whole genome shotgun (WGS) entry which is preliminary data.</text>
</comment>
<dbReference type="Proteomes" id="UP000541444">
    <property type="component" value="Unassembled WGS sequence"/>
</dbReference>
<keyword evidence="4" id="KW-1185">Reference proteome</keyword>